<gene>
    <name evidence="22" type="ORF">Sjap_025435</name>
</gene>
<dbReference type="CDD" id="cd14066">
    <property type="entry name" value="STKc_IRAK"/>
    <property type="match status" value="1"/>
</dbReference>
<evidence type="ECO:0000256" key="11">
    <source>
        <dbReference type="ARBA" id="ARBA00023136"/>
    </source>
</evidence>
<dbReference type="Pfam" id="PF11883">
    <property type="entry name" value="DUF3403"/>
    <property type="match status" value="1"/>
</dbReference>
<dbReference type="Gene3D" id="2.90.10.10">
    <property type="entry name" value="Bulb-type lectin domain"/>
    <property type="match status" value="1"/>
</dbReference>
<comment type="subcellular location">
    <subcellularLocation>
        <location evidence="1">Cell membrane</location>
        <topology evidence="1">Single-pass type I membrane protein</topology>
    </subcellularLocation>
</comment>
<keyword evidence="9 16" id="KW-0067">ATP-binding</keyword>
<dbReference type="SMART" id="SM00108">
    <property type="entry name" value="B_lectin"/>
    <property type="match status" value="1"/>
</dbReference>
<evidence type="ECO:0000256" key="17">
    <source>
        <dbReference type="SAM" id="Phobius"/>
    </source>
</evidence>
<reference evidence="22 23" key="1">
    <citation type="submission" date="2024-01" db="EMBL/GenBank/DDBJ databases">
        <title>Genome assemblies of Stephania.</title>
        <authorList>
            <person name="Yang L."/>
        </authorList>
    </citation>
    <scope>NUCLEOTIDE SEQUENCE [LARGE SCALE GENOMIC DNA]</scope>
    <source>
        <strain evidence="22">QJT</strain>
        <tissue evidence="22">Leaf</tissue>
    </source>
</reference>
<protein>
    <recommendedName>
        <fullName evidence="16">Receptor-like serine/threonine-protein kinase</fullName>
        <ecNumber evidence="16">2.7.11.1</ecNumber>
    </recommendedName>
</protein>
<feature type="transmembrane region" description="Helical" evidence="17">
    <location>
        <begin position="443"/>
        <end position="465"/>
    </location>
</feature>
<feature type="domain" description="Apple" evidence="21">
    <location>
        <begin position="344"/>
        <end position="424"/>
    </location>
</feature>
<name>A0AAP0E1Q4_9MAGN</name>
<comment type="catalytic activity">
    <reaction evidence="14 16">
        <text>L-threonyl-[protein] + ATP = O-phospho-L-threonyl-[protein] + ADP + H(+)</text>
        <dbReference type="Rhea" id="RHEA:46608"/>
        <dbReference type="Rhea" id="RHEA-COMP:11060"/>
        <dbReference type="Rhea" id="RHEA-COMP:11605"/>
        <dbReference type="ChEBI" id="CHEBI:15378"/>
        <dbReference type="ChEBI" id="CHEBI:30013"/>
        <dbReference type="ChEBI" id="CHEBI:30616"/>
        <dbReference type="ChEBI" id="CHEBI:61977"/>
        <dbReference type="ChEBI" id="CHEBI:456216"/>
        <dbReference type="EC" id="2.7.11.1"/>
    </reaction>
</comment>
<dbReference type="InterPro" id="IPR008271">
    <property type="entry name" value="Ser/Thr_kinase_AS"/>
</dbReference>
<evidence type="ECO:0000313" key="22">
    <source>
        <dbReference type="EMBL" id="KAK9085024.1"/>
    </source>
</evidence>
<evidence type="ECO:0000256" key="10">
    <source>
        <dbReference type="ARBA" id="ARBA00022989"/>
    </source>
</evidence>
<dbReference type="PROSITE" id="PS00108">
    <property type="entry name" value="PROTEIN_KINASE_ST"/>
    <property type="match status" value="1"/>
</dbReference>
<dbReference type="InterPro" id="IPR024171">
    <property type="entry name" value="SRK-like_kinase"/>
</dbReference>
<dbReference type="FunFam" id="2.90.10.10:FF:000005">
    <property type="entry name" value="G-type lectin S-receptor-like serine/threonine-protein kinase"/>
    <property type="match status" value="1"/>
</dbReference>
<keyword evidence="23" id="KW-1185">Reference proteome</keyword>
<evidence type="ECO:0000256" key="5">
    <source>
        <dbReference type="ARBA" id="ARBA00022692"/>
    </source>
</evidence>
<dbReference type="InterPro" id="IPR011009">
    <property type="entry name" value="Kinase-like_dom_sf"/>
</dbReference>
<dbReference type="SUPFAM" id="SSF51110">
    <property type="entry name" value="alpha-D-mannose-specific plant lectins"/>
    <property type="match status" value="1"/>
</dbReference>
<dbReference type="InterPro" id="IPR021820">
    <property type="entry name" value="S-locus_recpt_kinase_C"/>
</dbReference>
<dbReference type="GO" id="GO:0005524">
    <property type="term" value="F:ATP binding"/>
    <property type="evidence" value="ECO:0007669"/>
    <property type="project" value="UniProtKB-KW"/>
</dbReference>
<dbReference type="PROSITE" id="PS50927">
    <property type="entry name" value="BULB_LECTIN"/>
    <property type="match status" value="1"/>
</dbReference>
<keyword evidence="13" id="KW-0325">Glycoprotein</keyword>
<evidence type="ECO:0000256" key="16">
    <source>
        <dbReference type="PIRNR" id="PIRNR000641"/>
    </source>
</evidence>
<evidence type="ECO:0000256" key="13">
    <source>
        <dbReference type="ARBA" id="ARBA00023180"/>
    </source>
</evidence>
<dbReference type="GO" id="GO:0005886">
    <property type="term" value="C:plasma membrane"/>
    <property type="evidence" value="ECO:0007669"/>
    <property type="project" value="UniProtKB-SubCell"/>
</dbReference>
<dbReference type="InterPro" id="IPR000719">
    <property type="entry name" value="Prot_kinase_dom"/>
</dbReference>
<dbReference type="Proteomes" id="UP001417504">
    <property type="component" value="Unassembled WGS sequence"/>
</dbReference>
<dbReference type="EMBL" id="JBBNAE010000011">
    <property type="protein sequence ID" value="KAK9085024.1"/>
    <property type="molecule type" value="Genomic_DNA"/>
</dbReference>
<proteinExistence type="inferred from homology"/>
<dbReference type="SUPFAM" id="SSF56112">
    <property type="entry name" value="Protein kinase-like (PK-like)"/>
    <property type="match status" value="1"/>
</dbReference>
<dbReference type="SMART" id="SM00473">
    <property type="entry name" value="PAN_AP"/>
    <property type="match status" value="1"/>
</dbReference>
<keyword evidence="11 17" id="KW-0472">Membrane</keyword>
<evidence type="ECO:0000259" key="20">
    <source>
        <dbReference type="PROSITE" id="PS50927"/>
    </source>
</evidence>
<dbReference type="PANTHER" id="PTHR27002:SF841">
    <property type="entry name" value="RECEPTOR-LIKE SERINE_THREONINE-PROTEIN KINASE"/>
    <property type="match status" value="1"/>
</dbReference>
<accession>A0AAP0E1Q4</accession>
<evidence type="ECO:0000256" key="9">
    <source>
        <dbReference type="ARBA" id="ARBA00022840"/>
    </source>
</evidence>
<dbReference type="PANTHER" id="PTHR27002">
    <property type="entry name" value="RECEPTOR-LIKE SERINE/THREONINE-PROTEIN KINASE SD1-8"/>
    <property type="match status" value="1"/>
</dbReference>
<keyword evidence="10 17" id="KW-1133">Transmembrane helix</keyword>
<feature type="chain" id="PRO_5042929462" description="Receptor-like serine/threonine-protein kinase" evidence="18">
    <location>
        <begin position="20"/>
        <end position="833"/>
    </location>
</feature>
<dbReference type="Pfam" id="PF07714">
    <property type="entry name" value="PK_Tyr_Ser-Thr"/>
    <property type="match status" value="1"/>
</dbReference>
<dbReference type="Pfam" id="PF08276">
    <property type="entry name" value="PAN_2"/>
    <property type="match status" value="1"/>
</dbReference>
<evidence type="ECO:0000256" key="12">
    <source>
        <dbReference type="ARBA" id="ARBA00023157"/>
    </source>
</evidence>
<dbReference type="InterPro" id="IPR003609">
    <property type="entry name" value="Pan_app"/>
</dbReference>
<organism evidence="22 23">
    <name type="scientific">Stephania japonica</name>
    <dbReference type="NCBI Taxonomy" id="461633"/>
    <lineage>
        <taxon>Eukaryota</taxon>
        <taxon>Viridiplantae</taxon>
        <taxon>Streptophyta</taxon>
        <taxon>Embryophyta</taxon>
        <taxon>Tracheophyta</taxon>
        <taxon>Spermatophyta</taxon>
        <taxon>Magnoliopsida</taxon>
        <taxon>Ranunculales</taxon>
        <taxon>Menispermaceae</taxon>
        <taxon>Menispermoideae</taxon>
        <taxon>Cissampelideae</taxon>
        <taxon>Stephania</taxon>
    </lineage>
</organism>
<keyword evidence="12" id="KW-1015">Disulfide bond</keyword>
<evidence type="ECO:0000256" key="14">
    <source>
        <dbReference type="ARBA" id="ARBA00047899"/>
    </source>
</evidence>
<evidence type="ECO:0000256" key="2">
    <source>
        <dbReference type="ARBA" id="ARBA00022475"/>
    </source>
</evidence>
<evidence type="ECO:0000256" key="4">
    <source>
        <dbReference type="ARBA" id="ARBA00022679"/>
    </source>
</evidence>
<evidence type="ECO:0000256" key="6">
    <source>
        <dbReference type="ARBA" id="ARBA00022729"/>
    </source>
</evidence>
<keyword evidence="6 18" id="KW-0732">Signal</keyword>
<dbReference type="CDD" id="cd01098">
    <property type="entry name" value="PAN_AP_plant"/>
    <property type="match status" value="1"/>
</dbReference>
<comment type="similarity">
    <text evidence="16">Belongs to the protein kinase superfamily. Ser/Thr protein kinase family.</text>
</comment>
<dbReference type="GO" id="GO:0048544">
    <property type="term" value="P:recognition of pollen"/>
    <property type="evidence" value="ECO:0007669"/>
    <property type="project" value="InterPro"/>
</dbReference>
<dbReference type="CDD" id="cd00028">
    <property type="entry name" value="B_lectin"/>
    <property type="match status" value="1"/>
</dbReference>
<sequence length="833" mass="93512">MRFVHFLLDFTAYFLLILASSPLRLRNGEDRLTLGMSISGNQKLTSNGEMYALGFFSPGNSSNQYLGIWYNKIPVMTIVWIANRDNPLTKSSSGMLMLERNGNLVLMDRTRYIWSSNVSFVNGTRNNSVAVLQNSGNLILRDSIGVVLWQSFDHPTDTLLPGMKVGLNKKTGHNGLLTSWKDEDDPRSGDFSVGVDPQRQSEIFIWRDSHPYIRSDIMFESWTSNGIDKSDNGLVYVSYVRNDEGIYVSFSVYDKSIALRWTISRTGALELLFWQATIMKWTVFIRIPKAECETYATCGPFGSCDQNNSPRICSCMTGFMPSIKEDWENRDWSGGCVRRNKLNCYSSEVFMRYERMKLPDNSIPMGNLTIEECGIQCRRNCSCIAYAHANSSDRPESRCLYWSGNLMDVTHNVDAGHDLFVRIDGSELEGSKKGQHPKSKKSITIPIAITMAVLLIGTVCCFLLVRKFVSPKNWRSFLGISFKAPVESAAFGTQNGFEVNSFSLSSILAATNSFSETNKLGEGGFGPVYWGTLVDGIEIAVKKLSVNSGQGMEEFMNEVTLIAKLQHKNLVRLLGCCIEKEQKMLIYEYMPNKSLDKHLFDTSKRVSLDWKLRFHIIEGIAQGILYLHKYSRLKIIHRDLKASNILLDGSMNPKISDFGMARMFGVNQTESKTGRVVGTLGYMSPEYVLNGLFSEKSDVFSFGVLLIEIISTKRNSCLYPTQKTLTLLGYAWELWRENRALELMDESIRDSCVPQEVLRCIQIGLLCVQEYAAARPTMSSIVSMLGNDNGTLPSPEQPGFFLKSTSTVHSGNSSDASKSCSINEVTITSTEPR</sequence>
<evidence type="ECO:0000256" key="7">
    <source>
        <dbReference type="ARBA" id="ARBA00022741"/>
    </source>
</evidence>
<dbReference type="InterPro" id="IPR036426">
    <property type="entry name" value="Bulb-type_lectin_dom_sf"/>
</dbReference>
<feature type="domain" description="Protein kinase" evidence="19">
    <location>
        <begin position="514"/>
        <end position="792"/>
    </location>
</feature>
<keyword evidence="3 16" id="KW-0723">Serine/threonine-protein kinase</keyword>
<dbReference type="PROSITE" id="PS50948">
    <property type="entry name" value="PAN"/>
    <property type="match status" value="1"/>
</dbReference>
<evidence type="ECO:0000256" key="18">
    <source>
        <dbReference type="SAM" id="SignalP"/>
    </source>
</evidence>
<dbReference type="InterPro" id="IPR000858">
    <property type="entry name" value="S_locus_glycoprot_dom"/>
</dbReference>
<dbReference type="SMART" id="SM00220">
    <property type="entry name" value="S_TKc"/>
    <property type="match status" value="1"/>
</dbReference>
<dbReference type="PIRSF" id="PIRSF000641">
    <property type="entry name" value="SRK"/>
    <property type="match status" value="1"/>
</dbReference>
<dbReference type="AlphaFoldDB" id="A0AAP0E1Q4"/>
<keyword evidence="2" id="KW-1003">Cell membrane</keyword>
<evidence type="ECO:0000259" key="19">
    <source>
        <dbReference type="PROSITE" id="PS50011"/>
    </source>
</evidence>
<keyword evidence="4 16" id="KW-0808">Transferase</keyword>
<feature type="signal peptide" evidence="18">
    <location>
        <begin position="1"/>
        <end position="19"/>
    </location>
</feature>
<dbReference type="EC" id="2.7.11.1" evidence="16"/>
<dbReference type="Pfam" id="PF01453">
    <property type="entry name" value="B_lectin"/>
    <property type="match status" value="1"/>
</dbReference>
<dbReference type="Gene3D" id="1.10.510.10">
    <property type="entry name" value="Transferase(Phosphotransferase) domain 1"/>
    <property type="match status" value="1"/>
</dbReference>
<dbReference type="InterPro" id="IPR001480">
    <property type="entry name" value="Bulb-type_lectin_dom"/>
</dbReference>
<evidence type="ECO:0000313" key="23">
    <source>
        <dbReference type="Proteomes" id="UP001417504"/>
    </source>
</evidence>
<dbReference type="FunFam" id="3.30.200.20:FF:000195">
    <property type="entry name" value="G-type lectin S-receptor-like serine/threonine-protein kinase"/>
    <property type="match status" value="1"/>
</dbReference>
<evidence type="ECO:0000256" key="8">
    <source>
        <dbReference type="ARBA" id="ARBA00022777"/>
    </source>
</evidence>
<keyword evidence="7 16" id="KW-0547">Nucleotide-binding</keyword>
<evidence type="ECO:0000256" key="3">
    <source>
        <dbReference type="ARBA" id="ARBA00022527"/>
    </source>
</evidence>
<comment type="caution">
    <text evidence="22">The sequence shown here is derived from an EMBL/GenBank/DDBJ whole genome shotgun (WGS) entry which is preliminary data.</text>
</comment>
<dbReference type="PROSITE" id="PS50011">
    <property type="entry name" value="PROTEIN_KINASE_DOM"/>
    <property type="match status" value="1"/>
</dbReference>
<dbReference type="Pfam" id="PF00954">
    <property type="entry name" value="S_locus_glycop"/>
    <property type="match status" value="1"/>
</dbReference>
<dbReference type="FunFam" id="1.10.510.10:FF:000060">
    <property type="entry name" value="G-type lectin S-receptor-like serine/threonine-protein kinase"/>
    <property type="match status" value="1"/>
</dbReference>
<comment type="catalytic activity">
    <reaction evidence="15 16">
        <text>L-seryl-[protein] + ATP = O-phospho-L-seryl-[protein] + ADP + H(+)</text>
        <dbReference type="Rhea" id="RHEA:17989"/>
        <dbReference type="Rhea" id="RHEA-COMP:9863"/>
        <dbReference type="Rhea" id="RHEA-COMP:11604"/>
        <dbReference type="ChEBI" id="CHEBI:15378"/>
        <dbReference type="ChEBI" id="CHEBI:29999"/>
        <dbReference type="ChEBI" id="CHEBI:30616"/>
        <dbReference type="ChEBI" id="CHEBI:83421"/>
        <dbReference type="ChEBI" id="CHEBI:456216"/>
        <dbReference type="EC" id="2.7.11.1"/>
    </reaction>
</comment>
<evidence type="ECO:0000256" key="15">
    <source>
        <dbReference type="ARBA" id="ARBA00048679"/>
    </source>
</evidence>
<dbReference type="GO" id="GO:0004674">
    <property type="term" value="F:protein serine/threonine kinase activity"/>
    <property type="evidence" value="ECO:0007669"/>
    <property type="project" value="UniProtKB-KW"/>
</dbReference>
<keyword evidence="5 17" id="KW-0812">Transmembrane</keyword>
<evidence type="ECO:0000256" key="1">
    <source>
        <dbReference type="ARBA" id="ARBA00004251"/>
    </source>
</evidence>
<dbReference type="Gene3D" id="3.30.200.20">
    <property type="entry name" value="Phosphorylase Kinase, domain 1"/>
    <property type="match status" value="1"/>
</dbReference>
<keyword evidence="8 16" id="KW-0418">Kinase</keyword>
<dbReference type="InterPro" id="IPR001245">
    <property type="entry name" value="Ser-Thr/Tyr_kinase_cat_dom"/>
</dbReference>
<feature type="domain" description="Bulb-type lectin" evidence="20">
    <location>
        <begin position="29"/>
        <end position="153"/>
    </location>
</feature>
<evidence type="ECO:0000259" key="21">
    <source>
        <dbReference type="PROSITE" id="PS50948"/>
    </source>
</evidence>